<accession>A0A9Q0DZ32</accession>
<dbReference type="EMBL" id="JANIIK010000110">
    <property type="protein sequence ID" value="KAJ3596993.1"/>
    <property type="molecule type" value="Genomic_DNA"/>
</dbReference>
<proteinExistence type="predicted"/>
<keyword evidence="3" id="KW-1185">Reference proteome</keyword>
<feature type="non-terminal residue" evidence="2">
    <location>
        <position position="1"/>
    </location>
</feature>
<comment type="caution">
    <text evidence="2">The sequence shown here is derived from an EMBL/GenBank/DDBJ whole genome shotgun (WGS) entry which is preliminary data.</text>
</comment>
<dbReference type="Proteomes" id="UP001148018">
    <property type="component" value="Unassembled WGS sequence"/>
</dbReference>
<reference evidence="2" key="1">
    <citation type="submission" date="2022-07" db="EMBL/GenBank/DDBJ databases">
        <title>Chromosome-level genome of Muraenolepis orangiensis.</title>
        <authorList>
            <person name="Kim J."/>
        </authorList>
    </citation>
    <scope>NUCLEOTIDE SEQUENCE</scope>
    <source>
        <strain evidence="2">KU_S4_2022</strain>
        <tissue evidence="2">Muscle</tissue>
    </source>
</reference>
<sequence length="73" mass="7499">TLVGVGGVWSLGSLRGVHLLPAGGKVAWRREGGREAAAGGLAPGPPSPQHLSPGWGPPARQPQYFSHLIKVEA</sequence>
<protein>
    <submittedName>
        <fullName evidence="2">Uncharacterized protein</fullName>
    </submittedName>
</protein>
<organism evidence="2 3">
    <name type="scientific">Muraenolepis orangiensis</name>
    <name type="common">Patagonian moray cod</name>
    <dbReference type="NCBI Taxonomy" id="630683"/>
    <lineage>
        <taxon>Eukaryota</taxon>
        <taxon>Metazoa</taxon>
        <taxon>Chordata</taxon>
        <taxon>Craniata</taxon>
        <taxon>Vertebrata</taxon>
        <taxon>Euteleostomi</taxon>
        <taxon>Actinopterygii</taxon>
        <taxon>Neopterygii</taxon>
        <taxon>Teleostei</taxon>
        <taxon>Neoteleostei</taxon>
        <taxon>Acanthomorphata</taxon>
        <taxon>Zeiogadaria</taxon>
        <taxon>Gadariae</taxon>
        <taxon>Gadiformes</taxon>
        <taxon>Muraenolepidoidei</taxon>
        <taxon>Muraenolepididae</taxon>
        <taxon>Muraenolepis</taxon>
    </lineage>
</organism>
<evidence type="ECO:0000256" key="1">
    <source>
        <dbReference type="SAM" id="MobiDB-lite"/>
    </source>
</evidence>
<gene>
    <name evidence="2" type="ORF">NHX12_003393</name>
</gene>
<dbReference type="AlphaFoldDB" id="A0A9Q0DZ32"/>
<feature type="region of interest" description="Disordered" evidence="1">
    <location>
        <begin position="34"/>
        <end position="58"/>
    </location>
</feature>
<evidence type="ECO:0000313" key="3">
    <source>
        <dbReference type="Proteomes" id="UP001148018"/>
    </source>
</evidence>
<evidence type="ECO:0000313" key="2">
    <source>
        <dbReference type="EMBL" id="KAJ3596993.1"/>
    </source>
</evidence>
<feature type="non-terminal residue" evidence="2">
    <location>
        <position position="73"/>
    </location>
</feature>
<name>A0A9Q0DZ32_9TELE</name>